<comment type="similarity">
    <text evidence="1">Belongs to the short-chain dehydrogenases/reductases (SDR) family.</text>
</comment>
<organism evidence="3 4">
    <name type="scientific">Plasmopara halstedii</name>
    <name type="common">Downy mildew of sunflower</name>
    <dbReference type="NCBI Taxonomy" id="4781"/>
    <lineage>
        <taxon>Eukaryota</taxon>
        <taxon>Sar</taxon>
        <taxon>Stramenopiles</taxon>
        <taxon>Oomycota</taxon>
        <taxon>Peronosporomycetes</taxon>
        <taxon>Peronosporales</taxon>
        <taxon>Peronosporaceae</taxon>
        <taxon>Plasmopara</taxon>
    </lineage>
</organism>
<dbReference type="PANTHER" id="PTHR45024:SF2">
    <property type="entry name" value="SCP2 DOMAIN-CONTAINING PROTEIN"/>
    <property type="match status" value="1"/>
</dbReference>
<dbReference type="InterPro" id="IPR036291">
    <property type="entry name" value="NAD(P)-bd_dom_sf"/>
</dbReference>
<dbReference type="AlphaFoldDB" id="A0A0P1A524"/>
<evidence type="ECO:0000256" key="2">
    <source>
        <dbReference type="ARBA" id="ARBA00023002"/>
    </source>
</evidence>
<dbReference type="PANTHER" id="PTHR45024">
    <property type="entry name" value="DEHYDROGENASES, SHORT CHAIN"/>
    <property type="match status" value="1"/>
</dbReference>
<proteinExistence type="inferred from homology"/>
<evidence type="ECO:0000256" key="1">
    <source>
        <dbReference type="ARBA" id="ARBA00006484"/>
    </source>
</evidence>
<evidence type="ECO:0000313" key="3">
    <source>
        <dbReference type="EMBL" id="CEG35406.1"/>
    </source>
</evidence>
<dbReference type="STRING" id="4781.A0A0P1A524"/>
<keyword evidence="2" id="KW-0560">Oxidoreductase</keyword>
<dbReference type="RefSeq" id="XP_024571775.1">
    <property type="nucleotide sequence ID" value="XM_024723826.1"/>
</dbReference>
<dbReference type="Pfam" id="PF00106">
    <property type="entry name" value="adh_short"/>
    <property type="match status" value="1"/>
</dbReference>
<dbReference type="SUPFAM" id="SSF51735">
    <property type="entry name" value="NAD(P)-binding Rossmann-fold domains"/>
    <property type="match status" value="1"/>
</dbReference>
<accession>A0A0P1A524</accession>
<dbReference type="GO" id="GO:0016491">
    <property type="term" value="F:oxidoreductase activity"/>
    <property type="evidence" value="ECO:0007669"/>
    <property type="project" value="UniProtKB-KW"/>
</dbReference>
<name>A0A0P1A524_PLAHL</name>
<keyword evidence="4" id="KW-1185">Reference proteome</keyword>
<dbReference type="EMBL" id="CCYD01000041">
    <property type="protein sequence ID" value="CEG35406.1"/>
    <property type="molecule type" value="Genomic_DNA"/>
</dbReference>
<dbReference type="GeneID" id="36404583"/>
<sequence>MLSFGSDRFLVDEVQIIRCRGGVAVGDYHSATDGVKIVKTASGHFDKCANTVRNYSRRDDVYRSSLLGTFVVTKAVWLIMCQQNYGRILNWISGTGLYGNFGQVNYASMKLGLVGFTLALNREVSGMKSNIAVKFYFIKRE</sequence>
<dbReference type="InterPro" id="IPR002347">
    <property type="entry name" value="SDR_fam"/>
</dbReference>
<evidence type="ECO:0000313" key="4">
    <source>
        <dbReference type="Proteomes" id="UP000054928"/>
    </source>
</evidence>
<dbReference type="OrthoDB" id="3592703at2759"/>
<reference evidence="4" key="1">
    <citation type="submission" date="2014-09" db="EMBL/GenBank/DDBJ databases">
        <authorList>
            <person name="Sharma Rahul"/>
            <person name="Thines Marco"/>
        </authorList>
    </citation>
    <scope>NUCLEOTIDE SEQUENCE [LARGE SCALE GENOMIC DNA]</scope>
</reference>
<dbReference type="Proteomes" id="UP000054928">
    <property type="component" value="Unassembled WGS sequence"/>
</dbReference>
<dbReference type="Gene3D" id="3.40.50.720">
    <property type="entry name" value="NAD(P)-binding Rossmann-like Domain"/>
    <property type="match status" value="1"/>
</dbReference>
<protein>
    <submittedName>
        <fullName evidence="3">Peroxisomal multifunctional enzyme type 2</fullName>
    </submittedName>
</protein>
<dbReference type="InterPro" id="IPR051687">
    <property type="entry name" value="Peroxisomal_Beta-Oxidation"/>
</dbReference>